<feature type="compositionally biased region" description="Low complexity" evidence="1">
    <location>
        <begin position="234"/>
        <end position="243"/>
    </location>
</feature>
<reference evidence="3" key="1">
    <citation type="journal article" date="2011" name="Nature">
        <title>Genome sequence and analysis of the tuber crop potato.</title>
        <authorList>
            <consortium name="The Potato Genome Sequencing Consortium"/>
        </authorList>
    </citation>
    <scope>NUCLEOTIDE SEQUENCE [LARGE SCALE GENOMIC DNA]</scope>
    <source>
        <strain evidence="3">cv. DM1-3 516 R44</strain>
    </source>
</reference>
<dbReference type="AlphaFoldDB" id="M1DXG6"/>
<keyword evidence="3" id="KW-1185">Reference proteome</keyword>
<protein>
    <submittedName>
        <fullName evidence="2">Integrase core domain containing protein</fullName>
    </submittedName>
</protein>
<dbReference type="InParanoid" id="M1DXG6"/>
<proteinExistence type="predicted"/>
<dbReference type="Gramene" id="PGSC0003DMT400095985">
    <property type="protein sequence ID" value="PGSC0003DMT400095985"/>
    <property type="gene ID" value="PGSC0003DMG400045556"/>
</dbReference>
<evidence type="ECO:0000313" key="2">
    <source>
        <dbReference type="EnsemblPlants" id="PGSC0003DMT400095985"/>
    </source>
</evidence>
<organism evidence="2 3">
    <name type="scientific">Solanum tuberosum</name>
    <name type="common">Potato</name>
    <dbReference type="NCBI Taxonomy" id="4113"/>
    <lineage>
        <taxon>Eukaryota</taxon>
        <taxon>Viridiplantae</taxon>
        <taxon>Streptophyta</taxon>
        <taxon>Embryophyta</taxon>
        <taxon>Tracheophyta</taxon>
        <taxon>Spermatophyta</taxon>
        <taxon>Magnoliopsida</taxon>
        <taxon>eudicotyledons</taxon>
        <taxon>Gunneridae</taxon>
        <taxon>Pentapetalae</taxon>
        <taxon>asterids</taxon>
        <taxon>lamiids</taxon>
        <taxon>Solanales</taxon>
        <taxon>Solanaceae</taxon>
        <taxon>Solanoideae</taxon>
        <taxon>Solaneae</taxon>
        <taxon>Solanum</taxon>
    </lineage>
</organism>
<accession>M1DXG6</accession>
<dbReference type="PaxDb" id="4113-PGSC0003DMT400095985"/>
<dbReference type="HOGENOM" id="CLU_800251_0_0_1"/>
<evidence type="ECO:0000256" key="1">
    <source>
        <dbReference type="SAM" id="MobiDB-lite"/>
    </source>
</evidence>
<evidence type="ECO:0000313" key="3">
    <source>
        <dbReference type="Proteomes" id="UP000011115"/>
    </source>
</evidence>
<sequence>MSPICGLIKCAFEEIAEKLEDICRNNKALSTRKSDTGRSTFVVQATPRQSADDIYEEMAQMRTKLRFVLKNASGGAEKVNSVNYLTRTPPPLVEECYYEEDAHLVNDQMGCFQTNAQGSKSDNWRQGQEIQEALKQMHGYAKLMKDLVTKKRAVSYEKDKRLQNCSAISTRSLVQKKKDPEAFPIPCTIASTSTMALEQSPTYAAKRKSKFISPSFLLIDEDKDGEYVPPPTRTSPTSPCTTRNRARQPSPEARGTDGPIGSTCKAMDVAGYSRVRETELESTPTAPVDNVVMNALFGDGMPPPDSTRATRKRPHSGRASDDTEAERLRKKELQQTEVARRASIVDE</sequence>
<dbReference type="Proteomes" id="UP000011115">
    <property type="component" value="Unassembled WGS sequence"/>
</dbReference>
<feature type="region of interest" description="Disordered" evidence="1">
    <location>
        <begin position="222"/>
        <end position="264"/>
    </location>
</feature>
<reference evidence="2" key="2">
    <citation type="submission" date="2015-06" db="UniProtKB">
        <authorList>
            <consortium name="EnsemblPlants"/>
        </authorList>
    </citation>
    <scope>IDENTIFICATION</scope>
    <source>
        <strain evidence="2">DM1-3 516 R44</strain>
    </source>
</reference>
<dbReference type="EnsemblPlants" id="PGSC0003DMT400095985">
    <property type="protein sequence ID" value="PGSC0003DMT400095985"/>
    <property type="gene ID" value="PGSC0003DMG400045556"/>
</dbReference>
<name>M1DXG6_SOLTU</name>
<feature type="compositionally biased region" description="Basic and acidic residues" evidence="1">
    <location>
        <begin position="318"/>
        <end position="347"/>
    </location>
</feature>
<feature type="region of interest" description="Disordered" evidence="1">
    <location>
        <begin position="297"/>
        <end position="347"/>
    </location>
</feature>